<reference evidence="2 3" key="1">
    <citation type="journal article" date="2012" name="Proc. Natl. Acad. Sci. U.S.A.">
        <title>Comparative genomics of Ceriporiopsis subvermispora and Phanerochaete chrysosporium provide insight into selective ligninolysis.</title>
        <authorList>
            <person name="Fernandez-Fueyo E."/>
            <person name="Ruiz-Duenas F.J."/>
            <person name="Ferreira P."/>
            <person name="Floudas D."/>
            <person name="Hibbett D.S."/>
            <person name="Canessa P."/>
            <person name="Larrondo L.F."/>
            <person name="James T.Y."/>
            <person name="Seelenfreund D."/>
            <person name="Lobos S."/>
            <person name="Polanco R."/>
            <person name="Tello M."/>
            <person name="Honda Y."/>
            <person name="Watanabe T."/>
            <person name="Watanabe T."/>
            <person name="Ryu J.S."/>
            <person name="Kubicek C.P."/>
            <person name="Schmoll M."/>
            <person name="Gaskell J."/>
            <person name="Hammel K.E."/>
            <person name="St John F.J."/>
            <person name="Vanden Wymelenberg A."/>
            <person name="Sabat G."/>
            <person name="Splinter BonDurant S."/>
            <person name="Syed K."/>
            <person name="Yadav J.S."/>
            <person name="Doddapaneni H."/>
            <person name="Subramanian V."/>
            <person name="Lavin J.L."/>
            <person name="Oguiza J.A."/>
            <person name="Perez G."/>
            <person name="Pisabarro A.G."/>
            <person name="Ramirez L."/>
            <person name="Santoyo F."/>
            <person name="Master E."/>
            <person name="Coutinho P.M."/>
            <person name="Henrissat B."/>
            <person name="Lombard V."/>
            <person name="Magnuson J.K."/>
            <person name="Kuees U."/>
            <person name="Hori C."/>
            <person name="Igarashi K."/>
            <person name="Samejima M."/>
            <person name="Held B.W."/>
            <person name="Barry K.W."/>
            <person name="LaButti K.M."/>
            <person name="Lapidus A."/>
            <person name="Lindquist E.A."/>
            <person name="Lucas S.M."/>
            <person name="Riley R."/>
            <person name="Salamov A.A."/>
            <person name="Hoffmeister D."/>
            <person name="Schwenk D."/>
            <person name="Hadar Y."/>
            <person name="Yarden O."/>
            <person name="de Vries R.P."/>
            <person name="Wiebenga A."/>
            <person name="Stenlid J."/>
            <person name="Eastwood D."/>
            <person name="Grigoriev I.V."/>
            <person name="Berka R.M."/>
            <person name="Blanchette R.A."/>
            <person name="Kersten P."/>
            <person name="Martinez A.T."/>
            <person name="Vicuna R."/>
            <person name="Cullen D."/>
        </authorList>
    </citation>
    <scope>NUCLEOTIDE SEQUENCE [LARGE SCALE GENOMIC DNA]</scope>
    <source>
        <strain evidence="2 3">B</strain>
    </source>
</reference>
<dbReference type="InterPro" id="IPR000210">
    <property type="entry name" value="BTB/POZ_dom"/>
</dbReference>
<dbReference type="EMBL" id="KB445796">
    <property type="protein sequence ID" value="EMD37641.1"/>
    <property type="molecule type" value="Genomic_DNA"/>
</dbReference>
<name>M2RFP6_CERS8</name>
<dbReference type="SMART" id="SM00225">
    <property type="entry name" value="BTB"/>
    <property type="match status" value="1"/>
</dbReference>
<dbReference type="Pfam" id="PF00651">
    <property type="entry name" value="BTB"/>
    <property type="match status" value="1"/>
</dbReference>
<dbReference type="HOGENOM" id="CLU_052397_0_1_1"/>
<proteinExistence type="predicted"/>
<gene>
    <name evidence="2" type="ORF">CERSUDRAFT_94643</name>
</gene>
<protein>
    <recommendedName>
        <fullName evidence="1">BTB domain-containing protein</fullName>
    </recommendedName>
</protein>
<keyword evidence="3" id="KW-1185">Reference proteome</keyword>
<organism evidence="2 3">
    <name type="scientific">Ceriporiopsis subvermispora (strain B)</name>
    <name type="common">White-rot fungus</name>
    <name type="synonym">Gelatoporia subvermispora</name>
    <dbReference type="NCBI Taxonomy" id="914234"/>
    <lineage>
        <taxon>Eukaryota</taxon>
        <taxon>Fungi</taxon>
        <taxon>Dikarya</taxon>
        <taxon>Basidiomycota</taxon>
        <taxon>Agaricomycotina</taxon>
        <taxon>Agaricomycetes</taxon>
        <taxon>Polyporales</taxon>
        <taxon>Gelatoporiaceae</taxon>
        <taxon>Gelatoporia</taxon>
    </lineage>
</organism>
<dbReference type="OrthoDB" id="6359816at2759"/>
<dbReference type="Gene3D" id="3.30.710.10">
    <property type="entry name" value="Potassium Channel Kv1.1, Chain A"/>
    <property type="match status" value="1"/>
</dbReference>
<feature type="domain" description="BTB" evidence="1">
    <location>
        <begin position="27"/>
        <end position="101"/>
    </location>
</feature>
<dbReference type="InterPro" id="IPR011333">
    <property type="entry name" value="SKP1/BTB/POZ_sf"/>
</dbReference>
<dbReference type="SUPFAM" id="SSF54695">
    <property type="entry name" value="POZ domain"/>
    <property type="match status" value="1"/>
</dbReference>
<accession>M2RFP6</accession>
<dbReference type="STRING" id="914234.M2RFP6"/>
<evidence type="ECO:0000259" key="1">
    <source>
        <dbReference type="PROSITE" id="PS50097"/>
    </source>
</evidence>
<sequence>MTNRLDAETRSGSPLLATVISHPFDDTDADLVLRCVDSVEFRVYKVILAKASTVFYDMFSLAAPRPAAPYEEDNPPFKNDVPIIDVSEDGRTMDMMLRFCYPMEDPELSQFEDTERMLEVGTKYDIDIVVKRAKNTLAIIAEHDALRVFSLGVRLGLRDVGLMAARKSLSQPMWSMEPPFPPDLKHIPAITFCQLFNYRQRCGETAAALCSECGWIEDASILVICSTCSPSRTFRVQNGVKLPTSKWFTAYMDRAAMALRDRPCGRAALDPYMLEHTLHIASQCNMCGSCALVSLSKLSRRLAEEVEKAMDRVPLQIDF</sequence>
<evidence type="ECO:0000313" key="2">
    <source>
        <dbReference type="EMBL" id="EMD37641.1"/>
    </source>
</evidence>
<dbReference type="AlphaFoldDB" id="M2RFP6"/>
<dbReference type="Proteomes" id="UP000016930">
    <property type="component" value="Unassembled WGS sequence"/>
</dbReference>
<dbReference type="CDD" id="cd18186">
    <property type="entry name" value="BTB_POZ_ZBTB_KLHL-like"/>
    <property type="match status" value="1"/>
</dbReference>
<dbReference type="PROSITE" id="PS50097">
    <property type="entry name" value="BTB"/>
    <property type="match status" value="1"/>
</dbReference>
<evidence type="ECO:0000313" key="3">
    <source>
        <dbReference type="Proteomes" id="UP000016930"/>
    </source>
</evidence>